<comment type="caution">
    <text evidence="2">The sequence shown here is derived from an EMBL/GenBank/DDBJ whole genome shotgun (WGS) entry which is preliminary data.</text>
</comment>
<dbReference type="Proteomes" id="UP000230842">
    <property type="component" value="Unassembled WGS sequence"/>
</dbReference>
<sequence>MSADPTPVGRGASDDPTPVGRGASDDPTPVGRGASEASDRDPTTPLLRIVKGDPTPEETAALVAVVSARAAAAAAAAAANTRPKRRSAWGDPALAVRPPHRHGPDGWHRSALAR</sequence>
<dbReference type="Pfam" id="PF13822">
    <property type="entry name" value="ACC_epsilon"/>
    <property type="match status" value="1"/>
</dbReference>
<reference evidence="2 3" key="1">
    <citation type="submission" date="2017-11" db="EMBL/GenBank/DDBJ databases">
        <title>Genomic Encyclopedia of Archaeal and Bacterial Type Strains, Phase II (KMG-II): From Individual Species to Whole Genera.</title>
        <authorList>
            <person name="Goeker M."/>
        </authorList>
    </citation>
    <scope>NUCLEOTIDE SEQUENCE [LARGE SCALE GENOMIC DNA]</scope>
    <source>
        <strain evidence="2 3">DSM 27763</strain>
    </source>
</reference>
<dbReference type="GO" id="GO:0004658">
    <property type="term" value="F:propionyl-CoA carboxylase activity"/>
    <property type="evidence" value="ECO:0007669"/>
    <property type="project" value="InterPro"/>
</dbReference>
<evidence type="ECO:0000313" key="2">
    <source>
        <dbReference type="EMBL" id="PJJ54350.1"/>
    </source>
</evidence>
<protein>
    <submittedName>
        <fullName evidence="2">Acyl-CoA carboxylase epsilon subunit-like protein</fullName>
    </submittedName>
</protein>
<accession>A0A2M9B8S3</accession>
<organism evidence="2 3">
    <name type="scientific">Mumia flava</name>
    <dbReference type="NCBI Taxonomy" id="1348852"/>
    <lineage>
        <taxon>Bacteria</taxon>
        <taxon>Bacillati</taxon>
        <taxon>Actinomycetota</taxon>
        <taxon>Actinomycetes</taxon>
        <taxon>Propionibacteriales</taxon>
        <taxon>Nocardioidaceae</taxon>
        <taxon>Mumia</taxon>
    </lineage>
</organism>
<feature type="region of interest" description="Disordered" evidence="1">
    <location>
        <begin position="1"/>
        <end position="55"/>
    </location>
</feature>
<evidence type="ECO:0000313" key="3">
    <source>
        <dbReference type="Proteomes" id="UP000230842"/>
    </source>
</evidence>
<name>A0A2M9B8S3_9ACTN</name>
<evidence type="ECO:0000256" key="1">
    <source>
        <dbReference type="SAM" id="MobiDB-lite"/>
    </source>
</evidence>
<keyword evidence="3" id="KW-1185">Reference proteome</keyword>
<gene>
    <name evidence="2" type="ORF">CLV56_3859</name>
</gene>
<dbReference type="AlphaFoldDB" id="A0A2M9B8S3"/>
<proteinExistence type="predicted"/>
<dbReference type="EMBL" id="PGEZ01000002">
    <property type="protein sequence ID" value="PJJ54350.1"/>
    <property type="molecule type" value="Genomic_DNA"/>
</dbReference>
<feature type="region of interest" description="Disordered" evidence="1">
    <location>
        <begin position="78"/>
        <end position="114"/>
    </location>
</feature>
<dbReference type="RefSeq" id="WP_170224827.1">
    <property type="nucleotide sequence ID" value="NZ_PGEZ01000002.1"/>
</dbReference>
<dbReference type="GO" id="GO:0003989">
    <property type="term" value="F:acetyl-CoA carboxylase activity"/>
    <property type="evidence" value="ECO:0007669"/>
    <property type="project" value="InterPro"/>
</dbReference>
<dbReference type="InterPro" id="IPR032716">
    <property type="entry name" value="ACC_epsilon"/>
</dbReference>